<evidence type="ECO:0000256" key="4">
    <source>
        <dbReference type="ARBA" id="ARBA00023004"/>
    </source>
</evidence>
<dbReference type="InterPro" id="IPR002871">
    <property type="entry name" value="NIF_FeS_clus_asmbl_NifU_N"/>
</dbReference>
<dbReference type="GO" id="GO:0016226">
    <property type="term" value="P:iron-sulfur cluster assembly"/>
    <property type="evidence" value="ECO:0007669"/>
    <property type="project" value="InterPro"/>
</dbReference>
<name>A0A1F8F8A5_9BACT</name>
<dbReference type="InterPro" id="IPR006141">
    <property type="entry name" value="Intein_N"/>
</dbReference>
<protein>
    <recommendedName>
        <fullName evidence="6">DOD-type homing endonuclease domain-containing protein</fullName>
    </recommendedName>
</protein>
<organism evidence="7 8">
    <name type="scientific">Candidatus Yanofskybacteria bacterium RIFCSPHIGHO2_02_FULL_39_10</name>
    <dbReference type="NCBI Taxonomy" id="1802674"/>
    <lineage>
        <taxon>Bacteria</taxon>
        <taxon>Candidatus Yanofskyibacteriota</taxon>
    </lineage>
</organism>
<dbReference type="InterPro" id="IPR036844">
    <property type="entry name" value="Hint_dom_sf"/>
</dbReference>
<dbReference type="Gene3D" id="2.170.16.10">
    <property type="entry name" value="Hedgehog/Intein (Hint) domain"/>
    <property type="match status" value="1"/>
</dbReference>
<dbReference type="Gene3D" id="3.10.28.10">
    <property type="entry name" value="Homing endonucleases"/>
    <property type="match status" value="1"/>
</dbReference>
<dbReference type="InterPro" id="IPR004860">
    <property type="entry name" value="LAGLIDADG_dom"/>
</dbReference>
<dbReference type="CDD" id="cd00081">
    <property type="entry name" value="Hint"/>
    <property type="match status" value="1"/>
</dbReference>
<dbReference type="InterPro" id="IPR006142">
    <property type="entry name" value="INTEIN"/>
</dbReference>
<evidence type="ECO:0000313" key="8">
    <source>
        <dbReference type="Proteomes" id="UP000178908"/>
    </source>
</evidence>
<accession>A0A1F8F8A5</accession>
<dbReference type="AlphaFoldDB" id="A0A1F8F8A5"/>
<comment type="caution">
    <text evidence="7">The sequence shown here is derived from an EMBL/GenBank/DDBJ whole genome shotgun (WGS) entry which is preliminary data.</text>
</comment>
<dbReference type="Pfam" id="PF14528">
    <property type="entry name" value="LAGLIDADG_3"/>
    <property type="match status" value="2"/>
</dbReference>
<dbReference type="PANTHER" id="PTHR10093">
    <property type="entry name" value="IRON-SULFUR CLUSTER ASSEMBLY ENZYME NIFU HOMOLOG"/>
    <property type="match status" value="1"/>
</dbReference>
<dbReference type="Gene3D" id="1.10.10.1100">
    <property type="entry name" value="BFD-like [2Fe-2S]-binding domain"/>
    <property type="match status" value="1"/>
</dbReference>
<dbReference type="GO" id="GO:0004519">
    <property type="term" value="F:endonuclease activity"/>
    <property type="evidence" value="ECO:0007669"/>
    <property type="project" value="InterPro"/>
</dbReference>
<keyword evidence="5" id="KW-0411">Iron-sulfur</keyword>
<evidence type="ECO:0000256" key="1">
    <source>
        <dbReference type="ARBA" id="ARBA00022723"/>
    </source>
</evidence>
<evidence type="ECO:0000259" key="6">
    <source>
        <dbReference type="PROSITE" id="PS50819"/>
    </source>
</evidence>
<proteinExistence type="predicted"/>
<dbReference type="SUPFAM" id="SSF55608">
    <property type="entry name" value="Homing endonucleases"/>
    <property type="match status" value="1"/>
</dbReference>
<dbReference type="EMBL" id="MGJO01000023">
    <property type="protein sequence ID" value="OGN09382.1"/>
    <property type="molecule type" value="Genomic_DNA"/>
</dbReference>
<dbReference type="PROSITE" id="PS50819">
    <property type="entry name" value="INTEIN_ENDONUCLEASE"/>
    <property type="match status" value="1"/>
</dbReference>
<dbReference type="PROSITE" id="PS50817">
    <property type="entry name" value="INTEIN_N_TER"/>
    <property type="match status" value="1"/>
</dbReference>
<dbReference type="GO" id="GO:0051536">
    <property type="term" value="F:iron-sulfur cluster binding"/>
    <property type="evidence" value="ECO:0007669"/>
    <property type="project" value="UniProtKB-KW"/>
</dbReference>
<dbReference type="SMART" id="SM00306">
    <property type="entry name" value="HintN"/>
    <property type="match status" value="1"/>
</dbReference>
<dbReference type="InterPro" id="IPR003587">
    <property type="entry name" value="Hint_dom_N"/>
</dbReference>
<gene>
    <name evidence="7" type="ORF">A3C61_00780</name>
</gene>
<dbReference type="NCBIfam" id="TIGR01443">
    <property type="entry name" value="intein_Cterm"/>
    <property type="match status" value="1"/>
</dbReference>
<dbReference type="PROSITE" id="PS50818">
    <property type="entry name" value="INTEIN_C_TER"/>
    <property type="match status" value="1"/>
</dbReference>
<keyword evidence="1" id="KW-0479">Metal-binding</keyword>
<dbReference type="InterPro" id="IPR041854">
    <property type="entry name" value="BFD-like_2Fe2S-bd_dom_sf"/>
</dbReference>
<dbReference type="Pfam" id="PF04324">
    <property type="entry name" value="Fer2_BFD"/>
    <property type="match status" value="1"/>
</dbReference>
<reference evidence="7 8" key="1">
    <citation type="journal article" date="2016" name="Nat. Commun.">
        <title>Thousands of microbial genomes shed light on interconnected biogeochemical processes in an aquifer system.</title>
        <authorList>
            <person name="Anantharaman K."/>
            <person name="Brown C.T."/>
            <person name="Hug L.A."/>
            <person name="Sharon I."/>
            <person name="Castelle C.J."/>
            <person name="Probst A.J."/>
            <person name="Thomas B.C."/>
            <person name="Singh A."/>
            <person name="Wilkins M.J."/>
            <person name="Karaoz U."/>
            <person name="Brodie E.L."/>
            <person name="Williams K.H."/>
            <person name="Hubbard S.S."/>
            <person name="Banfield J.F."/>
        </authorList>
    </citation>
    <scope>NUCLEOTIDE SEQUENCE [LARGE SCALE GENOMIC DNA]</scope>
</reference>
<keyword evidence="4" id="KW-0408">Iron</keyword>
<dbReference type="PRINTS" id="PR00379">
    <property type="entry name" value="INTEIN"/>
</dbReference>
<sequence length="606" mass="69598">MKKVKAIKKKPDIINQYTGESWVYTKLVKEHFFKPQNLLLNNPDKSDYDSEGIIGSPACILSDSRLHSRPNVVPISELGVGDKVLSHDGKYNNISKVYRPQYKGKLVKIKTQLGEIYATADHLIYGTKIDRPKSFFLSSQNKRRRSMTGWQHAGEFSKGDMCLYPVLKGLKSQEYLEIDSHKIKFDHNSRSLPNRIKIDHDFLELAGYFIAEGYTKENSADVGFIFSNDEMEYAERVRDIIKRVFNLKVSIKERKVNHRLDVTVYNIHLARLFRKLFGHSAISKHIPNFMITLPCKLQTSLILGLWRGDGYINIGRKWPRAGYVSISYELVQQIKLILLRLEIIPSIYTEKEKTMRGVSHQKSYRIHVGDLSSLEKLSNILKIEFQTKSRRKAQHTWFDDNYVHIPIKAVSFENFDGRLANLEVDKTHTYLTDAFLAHNCGDVMRVWLKIDPKGDKITDFKWRTFGCASAIAATSMLSVMVTERGGMKIDKALQIKPQHITARLGGLPNRKIHCSVLGDKALRTAVNNWFKKTEQFDRIIVEGAKIIDPNTKVTEADIEEAVLEGAITLEEVQKRTKVGIGYPDCIPQVEQLIRFYREKYFGPDKT</sequence>
<dbReference type="GO" id="GO:0016539">
    <property type="term" value="P:intein-mediated protein splicing"/>
    <property type="evidence" value="ECO:0007669"/>
    <property type="project" value="InterPro"/>
</dbReference>
<dbReference type="SUPFAM" id="SSF51294">
    <property type="entry name" value="Hedgehog/intein (Hint) domain"/>
    <property type="match status" value="1"/>
</dbReference>
<dbReference type="InterPro" id="IPR007419">
    <property type="entry name" value="BFD-like_2Fe2S-bd_dom"/>
</dbReference>
<evidence type="ECO:0000256" key="2">
    <source>
        <dbReference type="ARBA" id="ARBA00022813"/>
    </source>
</evidence>
<dbReference type="InterPro" id="IPR004042">
    <property type="entry name" value="Intein_endonuc_central"/>
</dbReference>
<feature type="domain" description="DOD-type homing endonuclease" evidence="6">
    <location>
        <begin position="205"/>
        <end position="343"/>
    </location>
</feature>
<keyword evidence="3" id="KW-0651">Protein splicing</keyword>
<evidence type="ECO:0000256" key="5">
    <source>
        <dbReference type="ARBA" id="ARBA00023014"/>
    </source>
</evidence>
<dbReference type="InterPro" id="IPR030934">
    <property type="entry name" value="Intein_C"/>
</dbReference>
<evidence type="ECO:0000256" key="3">
    <source>
        <dbReference type="ARBA" id="ARBA00023000"/>
    </source>
</evidence>
<dbReference type="Proteomes" id="UP000178908">
    <property type="component" value="Unassembled WGS sequence"/>
</dbReference>
<evidence type="ECO:0000313" key="7">
    <source>
        <dbReference type="EMBL" id="OGN09382.1"/>
    </source>
</evidence>
<dbReference type="Gene3D" id="3.90.1010.10">
    <property type="match status" value="1"/>
</dbReference>
<dbReference type="SUPFAM" id="SSF82649">
    <property type="entry name" value="SufE/NifU"/>
    <property type="match status" value="1"/>
</dbReference>
<dbReference type="Pfam" id="PF01592">
    <property type="entry name" value="NifU_N"/>
    <property type="match status" value="1"/>
</dbReference>
<keyword evidence="2" id="KW-0068">Autocatalytic cleavage</keyword>
<dbReference type="GO" id="GO:0005506">
    <property type="term" value="F:iron ion binding"/>
    <property type="evidence" value="ECO:0007669"/>
    <property type="project" value="InterPro"/>
</dbReference>
<dbReference type="InterPro" id="IPR027434">
    <property type="entry name" value="Homing_endonucl"/>
</dbReference>